<dbReference type="PIRSF" id="PIRSF000812">
    <property type="entry name" value="AAD"/>
    <property type="match status" value="1"/>
</dbReference>
<sequence length="290" mass="34180">MRSEKEMFELLISTARDDERILAAYLEGSRTVPQVPRDLFQDYDLVYVVTETRPFIEEKEWINRFGKRLYMQYPDEGIWDNGNHENCYGWLMQFTDGNRLDLHVCTLAFVKEQLKKGEPYQILLDKTGCLPKPRENMESVYWVKKPSQEEFLAACNEFWWCLNNVAKGLWREELPYVMEQLNMVIRPMLFKVLAWKAGKDHDFSVSVGKGGKYLKNYLPEAVYKSYMRTYPAGEKEAIQKSVFEMCSLFETMAREVAQALGFSYHEEEGRNSRAYLEHVCQLPKDAKEIY</sequence>
<dbReference type="Gene3D" id="3.30.460.10">
    <property type="entry name" value="Beta Polymerase, domain 2"/>
    <property type="match status" value="1"/>
</dbReference>
<reference evidence="1" key="2">
    <citation type="submission" date="2021-04" db="EMBL/GenBank/DDBJ databases">
        <authorList>
            <person name="Gilroy R."/>
        </authorList>
    </citation>
    <scope>NUCLEOTIDE SEQUENCE</scope>
    <source>
        <strain evidence="1">ChiSxjej6B18-287</strain>
    </source>
</reference>
<dbReference type="Proteomes" id="UP000823893">
    <property type="component" value="Unassembled WGS sequence"/>
</dbReference>
<protein>
    <submittedName>
        <fullName evidence="1">Aminoglycoside 6-adenylyltransferase</fullName>
    </submittedName>
</protein>
<evidence type="ECO:0000313" key="1">
    <source>
        <dbReference type="EMBL" id="HJC11050.1"/>
    </source>
</evidence>
<dbReference type="InterPro" id="IPR007530">
    <property type="entry name" value="Aminoglycoside_adenylylTfrase"/>
</dbReference>
<gene>
    <name evidence="1" type="ORF">H9935_09610</name>
</gene>
<dbReference type="SUPFAM" id="SSF81301">
    <property type="entry name" value="Nucleotidyltransferase"/>
    <property type="match status" value="1"/>
</dbReference>
<dbReference type="Pfam" id="PF04439">
    <property type="entry name" value="Adenyl_transf"/>
    <property type="match status" value="1"/>
</dbReference>
<dbReference type="Gene3D" id="1.20.120.330">
    <property type="entry name" value="Nucleotidyltransferases domain 2"/>
    <property type="match status" value="1"/>
</dbReference>
<accession>A0A9D2N535</accession>
<evidence type="ECO:0000313" key="2">
    <source>
        <dbReference type="Proteomes" id="UP000823893"/>
    </source>
</evidence>
<organism evidence="1 2">
    <name type="scientific">Candidatus Blautia merdigallinarum</name>
    <dbReference type="NCBI Taxonomy" id="2838495"/>
    <lineage>
        <taxon>Bacteria</taxon>
        <taxon>Bacillati</taxon>
        <taxon>Bacillota</taxon>
        <taxon>Clostridia</taxon>
        <taxon>Lachnospirales</taxon>
        <taxon>Lachnospiraceae</taxon>
        <taxon>Blautia</taxon>
    </lineage>
</organism>
<dbReference type="InterPro" id="IPR043519">
    <property type="entry name" value="NT_sf"/>
</dbReference>
<name>A0A9D2N535_9FIRM</name>
<dbReference type="EMBL" id="DWWV01000122">
    <property type="protein sequence ID" value="HJC11050.1"/>
    <property type="molecule type" value="Genomic_DNA"/>
</dbReference>
<dbReference type="AlphaFoldDB" id="A0A9D2N535"/>
<comment type="caution">
    <text evidence="1">The sequence shown here is derived from an EMBL/GenBank/DDBJ whole genome shotgun (WGS) entry which is preliminary data.</text>
</comment>
<reference evidence="1" key="1">
    <citation type="journal article" date="2021" name="PeerJ">
        <title>Extensive microbial diversity within the chicken gut microbiome revealed by metagenomics and culture.</title>
        <authorList>
            <person name="Gilroy R."/>
            <person name="Ravi A."/>
            <person name="Getino M."/>
            <person name="Pursley I."/>
            <person name="Horton D.L."/>
            <person name="Alikhan N.F."/>
            <person name="Baker D."/>
            <person name="Gharbi K."/>
            <person name="Hall N."/>
            <person name="Watson M."/>
            <person name="Adriaenssens E.M."/>
            <person name="Foster-Nyarko E."/>
            <person name="Jarju S."/>
            <person name="Secka A."/>
            <person name="Antonio M."/>
            <person name="Oren A."/>
            <person name="Chaudhuri R.R."/>
            <person name="La Ragione R."/>
            <person name="Hildebrand F."/>
            <person name="Pallen M.J."/>
        </authorList>
    </citation>
    <scope>NUCLEOTIDE SEQUENCE</scope>
    <source>
        <strain evidence="1">ChiSxjej6B18-287</strain>
    </source>
</reference>
<proteinExistence type="predicted"/>
<dbReference type="SUPFAM" id="SSF81631">
    <property type="entry name" value="PAP/OAS1 substrate-binding domain"/>
    <property type="match status" value="1"/>
</dbReference>